<dbReference type="HOGENOM" id="CLU_019722_1_0_1"/>
<evidence type="ECO:0000256" key="5">
    <source>
        <dbReference type="ARBA" id="ARBA00022857"/>
    </source>
</evidence>
<proteinExistence type="inferred from homology"/>
<keyword evidence="6" id="KW-0520">NAD</keyword>
<keyword evidence="5" id="KW-0521">NADP</keyword>
<reference evidence="8 9" key="1">
    <citation type="journal article" date="2011" name="Science">
        <title>The ecoresponsive genome of Daphnia pulex.</title>
        <authorList>
            <person name="Colbourne J.K."/>
            <person name="Pfrender M.E."/>
            <person name="Gilbert D."/>
            <person name="Thomas W.K."/>
            <person name="Tucker A."/>
            <person name="Oakley T.H."/>
            <person name="Tokishita S."/>
            <person name="Aerts A."/>
            <person name="Arnold G.J."/>
            <person name="Basu M.K."/>
            <person name="Bauer D.J."/>
            <person name="Caceres C.E."/>
            <person name="Carmel L."/>
            <person name="Casola C."/>
            <person name="Choi J.H."/>
            <person name="Detter J.C."/>
            <person name="Dong Q."/>
            <person name="Dusheyko S."/>
            <person name="Eads B.D."/>
            <person name="Frohlich T."/>
            <person name="Geiler-Samerotte K.A."/>
            <person name="Gerlach D."/>
            <person name="Hatcher P."/>
            <person name="Jogdeo S."/>
            <person name="Krijgsveld J."/>
            <person name="Kriventseva E.V."/>
            <person name="Kultz D."/>
            <person name="Laforsch C."/>
            <person name="Lindquist E."/>
            <person name="Lopez J."/>
            <person name="Manak J.R."/>
            <person name="Muller J."/>
            <person name="Pangilinan J."/>
            <person name="Patwardhan R.P."/>
            <person name="Pitluck S."/>
            <person name="Pritham E.J."/>
            <person name="Rechtsteiner A."/>
            <person name="Rho M."/>
            <person name="Rogozin I.B."/>
            <person name="Sakarya O."/>
            <person name="Salamov A."/>
            <person name="Schaack S."/>
            <person name="Shapiro H."/>
            <person name="Shiga Y."/>
            <person name="Skalitzky C."/>
            <person name="Smith Z."/>
            <person name="Souvorov A."/>
            <person name="Sung W."/>
            <person name="Tang Z."/>
            <person name="Tsuchiya D."/>
            <person name="Tu H."/>
            <person name="Vos H."/>
            <person name="Wang M."/>
            <person name="Wolf Y.I."/>
            <person name="Yamagata H."/>
            <person name="Yamada T."/>
            <person name="Ye Y."/>
            <person name="Shaw J.R."/>
            <person name="Andrews J."/>
            <person name="Crease T.J."/>
            <person name="Tang H."/>
            <person name="Lucas S.M."/>
            <person name="Robertson H.M."/>
            <person name="Bork P."/>
            <person name="Koonin E.V."/>
            <person name="Zdobnov E.M."/>
            <person name="Grigoriev I.V."/>
            <person name="Lynch M."/>
            <person name="Boore J.L."/>
        </authorList>
    </citation>
    <scope>NUCLEOTIDE SEQUENCE [LARGE SCALE GENOMIC DNA]</scope>
</reference>
<gene>
    <name evidence="8" type="ORF">DAPPUDRAFT_308270</name>
</gene>
<dbReference type="Proteomes" id="UP000000305">
    <property type="component" value="Unassembled WGS sequence"/>
</dbReference>
<keyword evidence="7" id="KW-0812">Transmembrane</keyword>
<keyword evidence="7" id="KW-0472">Membrane</keyword>
<dbReference type="OrthoDB" id="38045at2759"/>
<dbReference type="KEGG" id="dpx:DAPPUDRAFT_308270"/>
<sequence length="629" mass="69659">MDWTWFSTAFPNAIGITASVLLCYCLKKIVFTTSQWRSPFAEDSRASLTPLEIDQTKRDQVLKRGIRSLATEKKWDAIVIGSGIGGMATAALLSKAGMKVLVLEKHYKCGGACHTFIEQGYEFDVGIHYVGNFIRPTLTRTLLEQITDGQIQWAQLENGFDRVIMNSTSPLRRDCSVSSGKDAWKNQLLKEFPGERKAIEQFFALMKRANHPLGYSLGMSVLKTIPLWLAKAMCFLGLPCLLSDYFVLNKRSLEQVVRSLTDNRDLQFLLAYSAGGFGVKSNRVSVSMAALLHVHCCEYGSCYPVGGASEIPYRIVPVIERSGGRVLMKAHVSQILTENGRVTGVRVGHKEQSAVDLYAPIVISDAGLQNTFQDLLPENVAKLSPSWSLVNSLSAALGNLTVFIGLKGTPEELGLTAQNVWIFTNFHPMDDEPDSEAVLQNYCTNPYPAIFISSASAKDPSWEKRHPDRSTISVVSFIPYSFFAKWSHLKAKKRGDDYNALKNAIGLQIIDQVIRQYPKMKNAIDYFSVATPVTIEHYLSTKKGGTYGLEHDMERFGPEQSSLLRPESGIEGLFFSGQDVTTCGFASTMLSGLLCAGAVLKKKYSIAFDLLSLHTKLSGRPENLDSLFF</sequence>
<evidence type="ECO:0000256" key="2">
    <source>
        <dbReference type="ARBA" id="ARBA00022630"/>
    </source>
</evidence>
<dbReference type="PANTHER" id="PTHR46091:SF3">
    <property type="entry name" value="AMINE OXIDASE DOMAIN-CONTAINING PROTEIN"/>
    <property type="match status" value="1"/>
</dbReference>
<keyword evidence="9" id="KW-1185">Reference proteome</keyword>
<evidence type="ECO:0000313" key="8">
    <source>
        <dbReference type="EMBL" id="EFX72451.1"/>
    </source>
</evidence>
<evidence type="ECO:0008006" key="10">
    <source>
        <dbReference type="Google" id="ProtNLM"/>
    </source>
</evidence>
<evidence type="ECO:0000256" key="7">
    <source>
        <dbReference type="SAM" id="Phobius"/>
    </source>
</evidence>
<dbReference type="GO" id="GO:0016491">
    <property type="term" value="F:oxidoreductase activity"/>
    <property type="evidence" value="ECO:0000318"/>
    <property type="project" value="GO_Central"/>
</dbReference>
<dbReference type="PANTHER" id="PTHR46091">
    <property type="entry name" value="BLR7054 PROTEIN"/>
    <property type="match status" value="1"/>
</dbReference>
<dbReference type="Gene3D" id="3.50.50.60">
    <property type="entry name" value="FAD/NAD(P)-binding domain"/>
    <property type="match status" value="2"/>
</dbReference>
<keyword evidence="2" id="KW-0285">Flavoprotein</keyword>
<dbReference type="eggNOG" id="KOG4254">
    <property type="taxonomic scope" value="Eukaryota"/>
</dbReference>
<evidence type="ECO:0000256" key="1">
    <source>
        <dbReference type="ARBA" id="ARBA00005855"/>
    </source>
</evidence>
<keyword evidence="3" id="KW-0732">Signal</keyword>
<dbReference type="InParanoid" id="E9H739"/>
<dbReference type="AlphaFoldDB" id="E9H739"/>
<dbReference type="PhylomeDB" id="E9H739"/>
<dbReference type="OMA" id="THTSLVW"/>
<keyword evidence="7" id="KW-1133">Transmembrane helix</keyword>
<dbReference type="SUPFAM" id="SSF51905">
    <property type="entry name" value="FAD/NAD(P)-binding domain"/>
    <property type="match status" value="1"/>
</dbReference>
<dbReference type="EMBL" id="GL732599">
    <property type="protein sequence ID" value="EFX72451.1"/>
    <property type="molecule type" value="Genomic_DNA"/>
</dbReference>
<dbReference type="Pfam" id="PF13450">
    <property type="entry name" value="NAD_binding_8"/>
    <property type="match status" value="1"/>
</dbReference>
<feature type="transmembrane region" description="Helical" evidence="7">
    <location>
        <begin position="6"/>
        <end position="26"/>
    </location>
</feature>
<organism evidence="8 9">
    <name type="scientific">Daphnia pulex</name>
    <name type="common">Water flea</name>
    <dbReference type="NCBI Taxonomy" id="6669"/>
    <lineage>
        <taxon>Eukaryota</taxon>
        <taxon>Metazoa</taxon>
        <taxon>Ecdysozoa</taxon>
        <taxon>Arthropoda</taxon>
        <taxon>Crustacea</taxon>
        <taxon>Branchiopoda</taxon>
        <taxon>Diplostraca</taxon>
        <taxon>Cladocera</taxon>
        <taxon>Anomopoda</taxon>
        <taxon>Daphniidae</taxon>
        <taxon>Daphnia</taxon>
    </lineage>
</organism>
<accession>E9H739</accession>
<evidence type="ECO:0000256" key="6">
    <source>
        <dbReference type="ARBA" id="ARBA00023027"/>
    </source>
</evidence>
<evidence type="ECO:0000256" key="3">
    <source>
        <dbReference type="ARBA" id="ARBA00022729"/>
    </source>
</evidence>
<dbReference type="InterPro" id="IPR052206">
    <property type="entry name" value="Retinol_saturase"/>
</dbReference>
<evidence type="ECO:0000313" key="9">
    <source>
        <dbReference type="Proteomes" id="UP000000305"/>
    </source>
</evidence>
<evidence type="ECO:0000256" key="4">
    <source>
        <dbReference type="ARBA" id="ARBA00022827"/>
    </source>
</evidence>
<dbReference type="STRING" id="6669.E9H739"/>
<protein>
    <recommendedName>
        <fullName evidence="10">Amine oxidase domain-containing protein</fullName>
    </recommendedName>
</protein>
<name>E9H739_DAPPU</name>
<dbReference type="InterPro" id="IPR036188">
    <property type="entry name" value="FAD/NAD-bd_sf"/>
</dbReference>
<keyword evidence="4" id="KW-0274">FAD</keyword>
<comment type="similarity">
    <text evidence="1">Belongs to the carotenoid/retinoid oxidoreductase family. CrtISO subfamily.</text>
</comment>